<feature type="transmembrane region" description="Helical" evidence="6">
    <location>
        <begin position="6"/>
        <end position="31"/>
    </location>
</feature>
<dbReference type="InterPro" id="IPR023845">
    <property type="entry name" value="DUF3817_TM"/>
</dbReference>
<feature type="transmembrane region" description="Helical" evidence="6">
    <location>
        <begin position="72"/>
        <end position="93"/>
    </location>
</feature>
<evidence type="ECO:0000256" key="6">
    <source>
        <dbReference type="SAM" id="Phobius"/>
    </source>
</evidence>
<protein>
    <submittedName>
        <fullName evidence="8">DUF3817 domain-containing protein</fullName>
    </submittedName>
</protein>
<proteinExistence type="predicted"/>
<dbReference type="PANTHER" id="PTHR40077:SF2">
    <property type="entry name" value="MEMBRANE PROTEIN"/>
    <property type="match status" value="1"/>
</dbReference>
<feature type="domain" description="DUF3817" evidence="7">
    <location>
        <begin position="6"/>
        <end position="97"/>
    </location>
</feature>
<evidence type="ECO:0000313" key="8">
    <source>
        <dbReference type="EMBL" id="TCJ30537.1"/>
    </source>
</evidence>
<evidence type="ECO:0000313" key="9">
    <source>
        <dbReference type="Proteomes" id="UP000295453"/>
    </source>
</evidence>
<dbReference type="EMBL" id="SJZJ01000003">
    <property type="protein sequence ID" value="TCJ30537.1"/>
    <property type="molecule type" value="Genomic_DNA"/>
</dbReference>
<dbReference type="NCBIfam" id="TIGR03954">
    <property type="entry name" value="integ_memb_HG"/>
    <property type="match status" value="1"/>
</dbReference>
<dbReference type="PANTHER" id="PTHR40077">
    <property type="entry name" value="MEMBRANE PROTEIN-RELATED"/>
    <property type="match status" value="1"/>
</dbReference>
<accession>A0A4R1CID3</accession>
<evidence type="ECO:0000256" key="4">
    <source>
        <dbReference type="ARBA" id="ARBA00022989"/>
    </source>
</evidence>
<evidence type="ECO:0000256" key="5">
    <source>
        <dbReference type="ARBA" id="ARBA00023136"/>
    </source>
</evidence>
<evidence type="ECO:0000256" key="3">
    <source>
        <dbReference type="ARBA" id="ARBA00022692"/>
    </source>
</evidence>
<keyword evidence="3 6" id="KW-0812">Transmembrane</keyword>
<evidence type="ECO:0000256" key="2">
    <source>
        <dbReference type="ARBA" id="ARBA00022475"/>
    </source>
</evidence>
<keyword evidence="5 6" id="KW-0472">Membrane</keyword>
<feature type="transmembrane region" description="Helical" evidence="6">
    <location>
        <begin position="43"/>
        <end position="66"/>
    </location>
</feature>
<comment type="subcellular location">
    <subcellularLocation>
        <location evidence="1">Cell membrane</location>
        <topology evidence="1">Multi-pass membrane protein</topology>
    </subcellularLocation>
</comment>
<gene>
    <name evidence="8" type="ORF">EPD65_02910</name>
</gene>
<dbReference type="OrthoDB" id="9342687at2"/>
<evidence type="ECO:0000259" key="7">
    <source>
        <dbReference type="Pfam" id="PF12823"/>
    </source>
</evidence>
<keyword evidence="2" id="KW-1003">Cell membrane</keyword>
<dbReference type="Proteomes" id="UP000295453">
    <property type="component" value="Unassembled WGS sequence"/>
</dbReference>
<comment type="caution">
    <text evidence="8">The sequence shown here is derived from an EMBL/GenBank/DDBJ whole genome shotgun (WGS) entry which is preliminary data.</text>
</comment>
<keyword evidence="9" id="KW-1185">Reference proteome</keyword>
<sequence length="110" mass="11862">MKLFPAYKVLAYVVGTLLVALTIGMICKYLFPEGGSIQSFGETLTPIVAVGHGYVYMAYVVAAFILSMRAGWTYTFLGLMLLAGLVPGLIFVVERRVEAKVRAEAPALVG</sequence>
<dbReference type="RefSeq" id="WP_131581662.1">
    <property type="nucleotide sequence ID" value="NZ_SJZJ01000003.1"/>
</dbReference>
<dbReference type="AlphaFoldDB" id="A0A4R1CID3"/>
<reference evidence="8 9" key="1">
    <citation type="submission" date="2019-03" db="EMBL/GenBank/DDBJ databases">
        <authorList>
            <person name="Kim M.K.M."/>
        </authorList>
    </citation>
    <scope>NUCLEOTIDE SEQUENCE [LARGE SCALE GENOMIC DNA]</scope>
    <source>
        <strain evidence="8 9">18JY15-6</strain>
    </source>
</reference>
<organism evidence="8 9">
    <name type="scientific">Nocardioides jejuensis</name>
    <dbReference type="NCBI Taxonomy" id="2502782"/>
    <lineage>
        <taxon>Bacteria</taxon>
        <taxon>Bacillati</taxon>
        <taxon>Actinomycetota</taxon>
        <taxon>Actinomycetes</taxon>
        <taxon>Propionibacteriales</taxon>
        <taxon>Nocardioidaceae</taxon>
        <taxon>Nocardioides</taxon>
    </lineage>
</organism>
<evidence type="ECO:0000256" key="1">
    <source>
        <dbReference type="ARBA" id="ARBA00004651"/>
    </source>
</evidence>
<dbReference type="Pfam" id="PF12823">
    <property type="entry name" value="DUF3817"/>
    <property type="match status" value="1"/>
</dbReference>
<keyword evidence="4 6" id="KW-1133">Transmembrane helix</keyword>
<dbReference type="GO" id="GO:0005886">
    <property type="term" value="C:plasma membrane"/>
    <property type="evidence" value="ECO:0007669"/>
    <property type="project" value="UniProtKB-SubCell"/>
</dbReference>
<name>A0A4R1CID3_9ACTN</name>